<dbReference type="InterPro" id="IPR006016">
    <property type="entry name" value="UspA"/>
</dbReference>
<dbReference type="Gene3D" id="3.40.50.620">
    <property type="entry name" value="HUPs"/>
    <property type="match status" value="1"/>
</dbReference>
<organism evidence="3 4">
    <name type="scientific">Microbacterium rhizosphaerae</name>
    <dbReference type="NCBI Taxonomy" id="1678237"/>
    <lineage>
        <taxon>Bacteria</taxon>
        <taxon>Bacillati</taxon>
        <taxon>Actinomycetota</taxon>
        <taxon>Actinomycetes</taxon>
        <taxon>Micrococcales</taxon>
        <taxon>Microbacteriaceae</taxon>
        <taxon>Microbacterium</taxon>
    </lineage>
</organism>
<dbReference type="InterPro" id="IPR006015">
    <property type="entry name" value="Universal_stress_UspA"/>
</dbReference>
<name>A0ABZ0SHU1_9MICO</name>
<dbReference type="EMBL" id="CP139368">
    <property type="protein sequence ID" value="WPR88270.1"/>
    <property type="molecule type" value="Genomic_DNA"/>
</dbReference>
<comment type="similarity">
    <text evidence="1">Belongs to the universal stress protein A family.</text>
</comment>
<sequence>MEELTDSDRILVGVDGSASSIHALRYAARMAEAFDAPLEAVTTWYYPAFTEFEFATDWSPQQDAADILDQAIAEAFADDPPELTRHVIAGPPSRTLIDLSADSAMLVLGSRGHGGFAGLLLGSVSAACAEHAHCPVLIVHERRAVGASEDTP</sequence>
<evidence type="ECO:0000259" key="2">
    <source>
        <dbReference type="Pfam" id="PF00582"/>
    </source>
</evidence>
<proteinExistence type="inferred from homology"/>
<evidence type="ECO:0000256" key="1">
    <source>
        <dbReference type="ARBA" id="ARBA00008791"/>
    </source>
</evidence>
<accession>A0ABZ0SHU1</accession>
<evidence type="ECO:0000313" key="4">
    <source>
        <dbReference type="Proteomes" id="UP001323798"/>
    </source>
</evidence>
<feature type="domain" description="UspA" evidence="2">
    <location>
        <begin position="8"/>
        <end position="140"/>
    </location>
</feature>
<evidence type="ECO:0000313" key="3">
    <source>
        <dbReference type="EMBL" id="WPR88270.1"/>
    </source>
</evidence>
<dbReference type="PRINTS" id="PR01438">
    <property type="entry name" value="UNVRSLSTRESS"/>
</dbReference>
<dbReference type="InterPro" id="IPR014729">
    <property type="entry name" value="Rossmann-like_a/b/a_fold"/>
</dbReference>
<dbReference type="Proteomes" id="UP001323798">
    <property type="component" value="Chromosome"/>
</dbReference>
<dbReference type="PANTHER" id="PTHR46268">
    <property type="entry name" value="STRESS RESPONSE PROTEIN NHAX"/>
    <property type="match status" value="1"/>
</dbReference>
<dbReference type="Pfam" id="PF00582">
    <property type="entry name" value="Usp"/>
    <property type="match status" value="1"/>
</dbReference>
<gene>
    <name evidence="3" type="ORF">SM116_10800</name>
</gene>
<reference evidence="3 4" key="1">
    <citation type="submission" date="2023-11" db="EMBL/GenBank/DDBJ databases">
        <title>Genome sequence of Microbacterium rhizosphaerae KACC 19337.</title>
        <authorList>
            <person name="Choi H."/>
            <person name="Kim S."/>
            <person name="Kim Y."/>
            <person name="Kwon S.-W."/>
            <person name="Heo J."/>
        </authorList>
    </citation>
    <scope>NUCLEOTIDE SEQUENCE [LARGE SCALE GENOMIC DNA]</scope>
    <source>
        <strain evidence="3 4">KACC 19337</strain>
    </source>
</reference>
<protein>
    <submittedName>
        <fullName evidence="3">Universal stress protein</fullName>
    </submittedName>
</protein>
<keyword evidence="4" id="KW-1185">Reference proteome</keyword>
<dbReference type="PANTHER" id="PTHR46268:SF6">
    <property type="entry name" value="UNIVERSAL STRESS PROTEIN UP12"/>
    <property type="match status" value="1"/>
</dbReference>
<dbReference type="SUPFAM" id="SSF52402">
    <property type="entry name" value="Adenine nucleotide alpha hydrolases-like"/>
    <property type="match status" value="1"/>
</dbReference>
<dbReference type="RefSeq" id="WP_320940990.1">
    <property type="nucleotide sequence ID" value="NZ_BAABEU010000010.1"/>
</dbReference>